<evidence type="ECO:0000313" key="10">
    <source>
        <dbReference type="EMBL" id="TRX99338.1"/>
    </source>
</evidence>
<dbReference type="GO" id="GO:0005737">
    <property type="term" value="C:cytoplasm"/>
    <property type="evidence" value="ECO:0007669"/>
    <property type="project" value="UniProtKB-SubCell"/>
</dbReference>
<comment type="similarity">
    <text evidence="8">Belongs to the tRNA(Ile)-lysidine synthase family.</text>
</comment>
<dbReference type="NCBIfam" id="TIGR02432">
    <property type="entry name" value="lysidine_TilS_N"/>
    <property type="match status" value="1"/>
</dbReference>
<dbReference type="GO" id="GO:0005524">
    <property type="term" value="F:ATP binding"/>
    <property type="evidence" value="ECO:0007669"/>
    <property type="project" value="UniProtKB-UniRule"/>
</dbReference>
<evidence type="ECO:0000256" key="8">
    <source>
        <dbReference type="HAMAP-Rule" id="MF_01161"/>
    </source>
</evidence>
<keyword evidence="5 8" id="KW-0547">Nucleotide-binding</keyword>
<proteinExistence type="inferred from homology"/>
<evidence type="ECO:0000256" key="3">
    <source>
        <dbReference type="ARBA" id="ARBA00022598"/>
    </source>
</evidence>
<keyword evidence="6 8" id="KW-0067">ATP-binding</keyword>
<dbReference type="PANTHER" id="PTHR43033">
    <property type="entry name" value="TRNA(ILE)-LYSIDINE SYNTHASE-RELATED"/>
    <property type="match status" value="1"/>
</dbReference>
<dbReference type="RefSeq" id="WP_012243306.1">
    <property type="nucleotide sequence ID" value="NZ_JACAOE010000002.1"/>
</dbReference>
<comment type="domain">
    <text evidence="8">The N-terminal region contains the highly conserved SGGXDS motif, predicted to be a P-loop motif involved in ATP binding.</text>
</comment>
<dbReference type="AlphaFoldDB" id="A0A553IGK9"/>
<dbReference type="GO" id="GO:0032267">
    <property type="term" value="F:tRNA(Ile)-lysidine synthase activity"/>
    <property type="evidence" value="ECO:0007669"/>
    <property type="project" value="UniProtKB-EC"/>
</dbReference>
<dbReference type="SUPFAM" id="SSF52402">
    <property type="entry name" value="Adenine nucleotide alpha hydrolases-like"/>
    <property type="match status" value="1"/>
</dbReference>
<dbReference type="PANTHER" id="PTHR43033:SF1">
    <property type="entry name" value="TRNA(ILE)-LYSIDINE SYNTHASE-RELATED"/>
    <property type="match status" value="1"/>
</dbReference>
<dbReference type="Pfam" id="PF11734">
    <property type="entry name" value="TilS_C"/>
    <property type="match status" value="1"/>
</dbReference>
<dbReference type="Pfam" id="PF01171">
    <property type="entry name" value="ATP_bind_3"/>
    <property type="match status" value="1"/>
</dbReference>
<keyword evidence="3 8" id="KW-0436">Ligase</keyword>
<sequence length="406" mass="47601">MALKLKLDSTKLYVLAVSGGVDSMVLFDLFVKHNLNFVVVHFNHQKRAESILDHELVESMCTLHHIPYHYIKLKIKNGNFQEVSRNARYKNLEFIAEQYHTPYIVTAHHLDDLAETIMMKLIRGSNLLGYAAMQEVTHIDKFIYLKPLLNYSKEEISLYQQTHQIKFYEDHTNLEDTYSRNRVRHHLIPLLKEENDVLTHLKNFSKQSYLAASYIRKESNNFLSKDLSFHLSSFDALHDAVKMDVISLIFESLKIDKTFKKIETILAQLKSIKPNINITLNKHYHMIKAYDFVYIEHIDKNKTRNDENCLMISHNKVDLPKIWVELCYNKLDFPIQLRKRKPGDRLSFTYGSKKLKDYLIDKKIAISDRNNLNVVVDSSGTILWIPGLYLNETLGSEHKIYLSIKE</sequence>
<protein>
    <recommendedName>
        <fullName evidence="8">tRNA(Ile)-lysidine synthase</fullName>
        <ecNumber evidence="8">6.3.4.19</ecNumber>
    </recommendedName>
    <alternativeName>
        <fullName evidence="8">tRNA(Ile)-2-lysyl-cytidine synthase</fullName>
    </alternativeName>
    <alternativeName>
        <fullName evidence="8">tRNA(Ile)-lysidine synthetase</fullName>
    </alternativeName>
</protein>
<feature type="domain" description="Lysidine-tRNA(Ile) synthetase C-terminal" evidence="9">
    <location>
        <begin position="335"/>
        <end position="404"/>
    </location>
</feature>
<accession>A0A553IGK9</accession>
<dbReference type="SMART" id="SM00977">
    <property type="entry name" value="TilS_C"/>
    <property type="match status" value="1"/>
</dbReference>
<dbReference type="NCBIfam" id="TIGR02433">
    <property type="entry name" value="lysidine_TilS_C"/>
    <property type="match status" value="1"/>
</dbReference>
<evidence type="ECO:0000256" key="7">
    <source>
        <dbReference type="ARBA" id="ARBA00048539"/>
    </source>
</evidence>
<evidence type="ECO:0000256" key="4">
    <source>
        <dbReference type="ARBA" id="ARBA00022694"/>
    </source>
</evidence>
<comment type="function">
    <text evidence="8">Ligates lysine onto the cytidine present at position 34 of the AUA codon-specific tRNA(Ile) that contains the anticodon CAU, in an ATP-dependent manner. Cytidine is converted to lysidine, thus changing the amino acid specificity of the tRNA from methionine to isoleucine.</text>
</comment>
<name>A0A553IGK9_ACHLA</name>
<dbReference type="OMA" id="MLKLNQW"/>
<dbReference type="InterPro" id="IPR012094">
    <property type="entry name" value="tRNA_Ile_lys_synt"/>
</dbReference>
<comment type="subcellular location">
    <subcellularLocation>
        <location evidence="1 8">Cytoplasm</location>
    </subcellularLocation>
</comment>
<evidence type="ECO:0000256" key="1">
    <source>
        <dbReference type="ARBA" id="ARBA00004496"/>
    </source>
</evidence>
<dbReference type="GO" id="GO:0006400">
    <property type="term" value="P:tRNA modification"/>
    <property type="evidence" value="ECO:0007669"/>
    <property type="project" value="UniProtKB-UniRule"/>
</dbReference>
<comment type="catalytic activity">
    <reaction evidence="7 8">
        <text>cytidine(34) in tRNA(Ile2) + L-lysine + ATP = lysidine(34) in tRNA(Ile2) + AMP + diphosphate + H(+)</text>
        <dbReference type="Rhea" id="RHEA:43744"/>
        <dbReference type="Rhea" id="RHEA-COMP:10625"/>
        <dbReference type="Rhea" id="RHEA-COMP:10670"/>
        <dbReference type="ChEBI" id="CHEBI:15378"/>
        <dbReference type="ChEBI" id="CHEBI:30616"/>
        <dbReference type="ChEBI" id="CHEBI:32551"/>
        <dbReference type="ChEBI" id="CHEBI:33019"/>
        <dbReference type="ChEBI" id="CHEBI:82748"/>
        <dbReference type="ChEBI" id="CHEBI:83665"/>
        <dbReference type="ChEBI" id="CHEBI:456215"/>
        <dbReference type="EC" id="6.3.4.19"/>
    </reaction>
</comment>
<dbReference type="InterPro" id="IPR012795">
    <property type="entry name" value="tRNA_Ile_lys_synt_N"/>
</dbReference>
<keyword evidence="4 8" id="KW-0819">tRNA processing</keyword>
<feature type="binding site" evidence="8">
    <location>
        <begin position="18"/>
        <end position="23"/>
    </location>
    <ligand>
        <name>ATP</name>
        <dbReference type="ChEBI" id="CHEBI:30616"/>
    </ligand>
</feature>
<dbReference type="InterPro" id="IPR014729">
    <property type="entry name" value="Rossmann-like_a/b/a_fold"/>
</dbReference>
<evidence type="ECO:0000313" key="11">
    <source>
        <dbReference type="Proteomes" id="UP000315938"/>
    </source>
</evidence>
<dbReference type="InterPro" id="IPR012796">
    <property type="entry name" value="Lysidine-tRNA-synth_C"/>
</dbReference>
<dbReference type="SUPFAM" id="SSF56037">
    <property type="entry name" value="PheT/TilS domain"/>
    <property type="match status" value="1"/>
</dbReference>
<keyword evidence="2 8" id="KW-0963">Cytoplasm</keyword>
<evidence type="ECO:0000256" key="2">
    <source>
        <dbReference type="ARBA" id="ARBA00022490"/>
    </source>
</evidence>
<reference evidence="10 11" key="1">
    <citation type="submission" date="2019-07" db="EMBL/GenBank/DDBJ databases">
        <title>Genome sequence of Acholeplasma laidlawii strain with increased resistance to erythromycin.</title>
        <authorList>
            <person name="Medvedeva E.S."/>
            <person name="Baranova N.B."/>
            <person name="Siniagina M.N."/>
            <person name="Mouzykantov A."/>
            <person name="Chernova O.A."/>
            <person name="Chernov V.M."/>
        </authorList>
    </citation>
    <scope>NUCLEOTIDE SEQUENCE [LARGE SCALE GENOMIC DNA]</scope>
    <source>
        <strain evidence="10 11">PG8REry</strain>
    </source>
</reference>
<dbReference type="InterPro" id="IPR011063">
    <property type="entry name" value="TilS/TtcA_N"/>
</dbReference>
<evidence type="ECO:0000256" key="5">
    <source>
        <dbReference type="ARBA" id="ARBA00022741"/>
    </source>
</evidence>
<dbReference type="CDD" id="cd01992">
    <property type="entry name" value="TilS_N"/>
    <property type="match status" value="1"/>
</dbReference>
<dbReference type="Proteomes" id="UP000315938">
    <property type="component" value="Unassembled WGS sequence"/>
</dbReference>
<comment type="caution">
    <text evidence="10">The sequence shown here is derived from an EMBL/GenBank/DDBJ whole genome shotgun (WGS) entry which is preliminary data.</text>
</comment>
<dbReference type="GeneID" id="41339513"/>
<dbReference type="EC" id="6.3.4.19" evidence="8"/>
<dbReference type="EMBL" id="VKID01000002">
    <property type="protein sequence ID" value="TRX99338.1"/>
    <property type="molecule type" value="Genomic_DNA"/>
</dbReference>
<dbReference type="HAMAP" id="MF_01161">
    <property type="entry name" value="tRNA_Ile_lys_synt"/>
    <property type="match status" value="1"/>
</dbReference>
<gene>
    <name evidence="8 10" type="primary">tilS</name>
    <name evidence="10" type="ORF">FNV44_06465</name>
</gene>
<evidence type="ECO:0000259" key="9">
    <source>
        <dbReference type="SMART" id="SM00977"/>
    </source>
</evidence>
<evidence type="ECO:0000256" key="6">
    <source>
        <dbReference type="ARBA" id="ARBA00022840"/>
    </source>
</evidence>
<organism evidence="10 11">
    <name type="scientific">Acholeplasma laidlawii</name>
    <dbReference type="NCBI Taxonomy" id="2148"/>
    <lineage>
        <taxon>Bacteria</taxon>
        <taxon>Bacillati</taxon>
        <taxon>Mycoplasmatota</taxon>
        <taxon>Mollicutes</taxon>
        <taxon>Acholeplasmatales</taxon>
        <taxon>Acholeplasmataceae</taxon>
        <taxon>Acholeplasma</taxon>
    </lineage>
</organism>
<dbReference type="Gene3D" id="3.40.50.620">
    <property type="entry name" value="HUPs"/>
    <property type="match status" value="1"/>
</dbReference>